<feature type="non-terminal residue" evidence="2">
    <location>
        <position position="1"/>
    </location>
</feature>
<comment type="caution">
    <text evidence="2">The sequence shown here is derived from an EMBL/GenBank/DDBJ whole genome shotgun (WGS) entry which is preliminary data.</text>
</comment>
<accession>A0AAW0W5B5</accession>
<dbReference type="Proteomes" id="UP001445076">
    <property type="component" value="Unassembled WGS sequence"/>
</dbReference>
<name>A0AAW0W5B5_CHEQU</name>
<gene>
    <name evidence="2" type="ORF">OTU49_011522</name>
</gene>
<organism evidence="2 3">
    <name type="scientific">Cherax quadricarinatus</name>
    <name type="common">Australian red claw crayfish</name>
    <dbReference type="NCBI Taxonomy" id="27406"/>
    <lineage>
        <taxon>Eukaryota</taxon>
        <taxon>Metazoa</taxon>
        <taxon>Ecdysozoa</taxon>
        <taxon>Arthropoda</taxon>
        <taxon>Crustacea</taxon>
        <taxon>Multicrustacea</taxon>
        <taxon>Malacostraca</taxon>
        <taxon>Eumalacostraca</taxon>
        <taxon>Eucarida</taxon>
        <taxon>Decapoda</taxon>
        <taxon>Pleocyemata</taxon>
        <taxon>Astacidea</taxon>
        <taxon>Parastacoidea</taxon>
        <taxon>Parastacidae</taxon>
        <taxon>Cherax</taxon>
    </lineage>
</organism>
<dbReference type="EMBL" id="JARKIK010000088">
    <property type="protein sequence ID" value="KAK8723741.1"/>
    <property type="molecule type" value="Genomic_DNA"/>
</dbReference>
<dbReference type="AlphaFoldDB" id="A0AAW0W5B5"/>
<evidence type="ECO:0000313" key="2">
    <source>
        <dbReference type="EMBL" id="KAK8723741.1"/>
    </source>
</evidence>
<protein>
    <submittedName>
        <fullName evidence="2">Uncharacterized protein</fullName>
    </submittedName>
</protein>
<feature type="non-terminal residue" evidence="2">
    <location>
        <position position="130"/>
    </location>
</feature>
<evidence type="ECO:0000256" key="1">
    <source>
        <dbReference type="SAM" id="MobiDB-lite"/>
    </source>
</evidence>
<feature type="region of interest" description="Disordered" evidence="1">
    <location>
        <begin position="89"/>
        <end position="111"/>
    </location>
</feature>
<keyword evidence="3" id="KW-1185">Reference proteome</keyword>
<evidence type="ECO:0000313" key="3">
    <source>
        <dbReference type="Proteomes" id="UP001445076"/>
    </source>
</evidence>
<proteinExistence type="predicted"/>
<sequence length="130" mass="14299">VQLVNGLQMPITVQHAGASKTPATVTVTAGTVSQSPPLIVLTGIMTANNNPITFTSGGASTTTTVVTTNGILNKEDVKPVPVKRTWRRPWKKKKEREKKQPVKKARRMKRKRIVVQKKSIVHIDPRNGPM</sequence>
<reference evidence="2 3" key="1">
    <citation type="journal article" date="2024" name="BMC Genomics">
        <title>Genome assembly of redclaw crayfish (Cherax quadricarinatus) provides insights into its immune adaptation and hypoxia tolerance.</title>
        <authorList>
            <person name="Liu Z."/>
            <person name="Zheng J."/>
            <person name="Li H."/>
            <person name="Fang K."/>
            <person name="Wang S."/>
            <person name="He J."/>
            <person name="Zhou D."/>
            <person name="Weng S."/>
            <person name="Chi M."/>
            <person name="Gu Z."/>
            <person name="He J."/>
            <person name="Li F."/>
            <person name="Wang M."/>
        </authorList>
    </citation>
    <scope>NUCLEOTIDE SEQUENCE [LARGE SCALE GENOMIC DNA]</scope>
    <source>
        <strain evidence="2">ZL_2023a</strain>
    </source>
</reference>